<evidence type="ECO:0000313" key="1">
    <source>
        <dbReference type="EMBL" id="SCX15312.1"/>
    </source>
</evidence>
<evidence type="ECO:0000313" key="2">
    <source>
        <dbReference type="Proteomes" id="UP000199707"/>
    </source>
</evidence>
<dbReference type="RefSeq" id="WP_090356405.1">
    <property type="nucleotide sequence ID" value="NZ_FMUB01000004.1"/>
</dbReference>
<dbReference type="STRING" id="1502745.SAMN02799620_02034"/>
<dbReference type="EMBL" id="FMUB01000004">
    <property type="protein sequence ID" value="SCX15312.1"/>
    <property type="molecule type" value="Genomic_DNA"/>
</dbReference>
<name>A0A1G4W1Q8_9MYCO</name>
<accession>A0A1G4W1Q8</accession>
<dbReference type="Proteomes" id="UP000199707">
    <property type="component" value="Unassembled WGS sequence"/>
</dbReference>
<organism evidence="1 2">
    <name type="scientific">Mycolicibacterium fluoranthenivorans</name>
    <dbReference type="NCBI Taxonomy" id="258505"/>
    <lineage>
        <taxon>Bacteria</taxon>
        <taxon>Bacillati</taxon>
        <taxon>Actinomycetota</taxon>
        <taxon>Actinomycetes</taxon>
        <taxon>Mycobacteriales</taxon>
        <taxon>Mycobacteriaceae</taxon>
        <taxon>Mycolicibacterium</taxon>
    </lineage>
</organism>
<reference evidence="2" key="1">
    <citation type="submission" date="2016-10" db="EMBL/GenBank/DDBJ databases">
        <authorList>
            <person name="Varghese N."/>
            <person name="Submissions S."/>
        </authorList>
    </citation>
    <scope>NUCLEOTIDE SEQUENCE [LARGE SCALE GENOMIC DNA]</scope>
    <source>
        <strain evidence="2">UNC267MFSha1.1M11</strain>
    </source>
</reference>
<proteinExistence type="predicted"/>
<dbReference type="AlphaFoldDB" id="A0A1G4W1Q8"/>
<gene>
    <name evidence="1" type="ORF">SAMN02799620_02034</name>
</gene>
<protein>
    <submittedName>
        <fullName evidence="1">Uncharacterized protein</fullName>
    </submittedName>
</protein>
<sequence>MSELKYQVGEAVTFSKAPDDLSVRAVGVITEAGVESEGAPEPHYRVQLQTVLGDERPVEVFSESELSLVLSKPLGWHEGLLTRLHLVLANADGDDRSTEYILFQVREVIAEFSTAKKGEGEWQELALLLTAYHLGGPAGVDRAAKLP</sequence>